<sequence>MQINQLLQELKNRGLISKIAHEKELIQNLSNNNSFKIYCGFDPTSDSLHIGHLLPMLCVKYFQAMRCIPIILIGGATSIIGDPSFKDKERRSNFKTKTKHLWEKKITKQIITFFKTKNKNNTIKILNNFDWINNINIIDFLSIIGKQFSVNKMIKKESVKQRIKKSESGISFTEFSYSLLQSYDFLWLFKNYKVILQIGGSDQWGNITSGIHLIKNLYKKNVSGITVPLLLKSNGQKFGKTEKETIWLNKKKTTPYKFYQFWLNTQDKYVIKFLKLFTLINLHKINKIEKKIINKNVILKIKKILASYITALIHGKYNLLSAQRITNYLFSESYLQVFETDFQQLKIDGIPSILIEKETNLQKVLLTSNLSSSKRQSRYLIKNKSIRINKKLQKNVHYELSRNDRIFNKYTILSKGKKTHCLLFWKK</sequence>
<evidence type="ECO:0000259" key="10">
    <source>
        <dbReference type="SMART" id="SM00363"/>
    </source>
</evidence>
<dbReference type="EC" id="6.1.1.1" evidence="8"/>
<dbReference type="Gene3D" id="1.10.240.10">
    <property type="entry name" value="Tyrosyl-Transfer RNA Synthetase"/>
    <property type="match status" value="1"/>
</dbReference>
<dbReference type="InterPro" id="IPR002305">
    <property type="entry name" value="aa-tRNA-synth_Ic"/>
</dbReference>
<dbReference type="Pfam" id="PF00579">
    <property type="entry name" value="tRNA-synt_1b"/>
    <property type="match status" value="1"/>
</dbReference>
<comment type="function">
    <text evidence="8">Catalyzes the attachment of tyrosine to tRNA(Tyr) in a two-step reaction: tyrosine is first activated by ATP to form Tyr-AMP and then transferred to the acceptor end of tRNA(Tyr).</text>
</comment>
<comment type="catalytic activity">
    <reaction evidence="7 8">
        <text>tRNA(Tyr) + L-tyrosine + ATP = L-tyrosyl-tRNA(Tyr) + AMP + diphosphate + H(+)</text>
        <dbReference type="Rhea" id="RHEA:10220"/>
        <dbReference type="Rhea" id="RHEA-COMP:9706"/>
        <dbReference type="Rhea" id="RHEA-COMP:9707"/>
        <dbReference type="ChEBI" id="CHEBI:15378"/>
        <dbReference type="ChEBI" id="CHEBI:30616"/>
        <dbReference type="ChEBI" id="CHEBI:33019"/>
        <dbReference type="ChEBI" id="CHEBI:58315"/>
        <dbReference type="ChEBI" id="CHEBI:78442"/>
        <dbReference type="ChEBI" id="CHEBI:78536"/>
        <dbReference type="ChEBI" id="CHEBI:456215"/>
        <dbReference type="EC" id="6.1.1.1"/>
    </reaction>
</comment>
<keyword evidence="2 8" id="KW-0547">Nucleotide-binding</keyword>
<dbReference type="Gene3D" id="3.40.50.620">
    <property type="entry name" value="HUPs"/>
    <property type="match status" value="1"/>
</dbReference>
<feature type="binding site" evidence="8">
    <location>
        <position position="177"/>
    </location>
    <ligand>
        <name>L-tyrosine</name>
        <dbReference type="ChEBI" id="CHEBI:58315"/>
    </ligand>
</feature>
<feature type="short sequence motif" description="'KMSKS' region" evidence="8">
    <location>
        <begin position="237"/>
        <end position="241"/>
    </location>
</feature>
<dbReference type="PRINTS" id="PR01040">
    <property type="entry name" value="TRNASYNTHTYR"/>
</dbReference>
<evidence type="ECO:0000256" key="7">
    <source>
        <dbReference type="ARBA" id="ARBA00048248"/>
    </source>
</evidence>
<dbReference type="SMART" id="SM00363">
    <property type="entry name" value="S4"/>
    <property type="match status" value="1"/>
</dbReference>
<dbReference type="SUPFAM" id="SSF52374">
    <property type="entry name" value="Nucleotidylyl transferase"/>
    <property type="match status" value="1"/>
</dbReference>
<dbReference type="SUPFAM" id="SSF55174">
    <property type="entry name" value="Alpha-L RNA-binding motif"/>
    <property type="match status" value="1"/>
</dbReference>
<keyword evidence="6 8" id="KW-0030">Aminoacyl-tRNA synthetase</keyword>
<comment type="subunit">
    <text evidence="8">Homodimer.</text>
</comment>
<dbReference type="InterPro" id="IPR002307">
    <property type="entry name" value="Tyr-tRNA-ligase"/>
</dbReference>
<dbReference type="HAMAP" id="MF_02006">
    <property type="entry name" value="Tyr_tRNA_synth_type1"/>
    <property type="match status" value="1"/>
</dbReference>
<dbReference type="NCBIfam" id="TIGR00234">
    <property type="entry name" value="tyrS"/>
    <property type="match status" value="1"/>
</dbReference>
<evidence type="ECO:0000256" key="3">
    <source>
        <dbReference type="ARBA" id="ARBA00022840"/>
    </source>
</evidence>
<evidence type="ECO:0000256" key="5">
    <source>
        <dbReference type="ARBA" id="ARBA00022917"/>
    </source>
</evidence>
<reference evidence="11" key="1">
    <citation type="submission" date="2024-06" db="EMBL/GenBank/DDBJ databases">
        <authorList>
            <person name="Manzano-Marin A."/>
            <person name="Manzano-Marin A."/>
            <person name="Alejandro Manzano Marin A."/>
        </authorList>
    </citation>
    <scope>NUCLEOTIDE SEQUENCE</scope>
    <source>
        <strain evidence="11">Ancorni-2928</strain>
    </source>
</reference>
<dbReference type="InterPro" id="IPR054608">
    <property type="entry name" value="SYY-like_C"/>
</dbReference>
<dbReference type="Gene3D" id="3.10.290.10">
    <property type="entry name" value="RNA-binding S4 domain"/>
    <property type="match status" value="1"/>
</dbReference>
<keyword evidence="3 8" id="KW-0067">ATP-binding</keyword>
<keyword evidence="8" id="KW-0963">Cytoplasm</keyword>
<dbReference type="GO" id="GO:0005524">
    <property type="term" value="F:ATP binding"/>
    <property type="evidence" value="ECO:0007669"/>
    <property type="project" value="UniProtKB-UniRule"/>
</dbReference>
<protein>
    <recommendedName>
        <fullName evidence="8">Tyrosine--tRNA ligase</fullName>
        <ecNumber evidence="8">6.1.1.1</ecNumber>
    </recommendedName>
    <alternativeName>
        <fullName evidence="8">Tyrosyl-tRNA synthetase</fullName>
        <shortName evidence="8">TyrRS</shortName>
    </alternativeName>
</protein>
<dbReference type="PANTHER" id="PTHR11766">
    <property type="entry name" value="TYROSYL-TRNA SYNTHETASE"/>
    <property type="match status" value="1"/>
</dbReference>
<dbReference type="GO" id="GO:0004831">
    <property type="term" value="F:tyrosine-tRNA ligase activity"/>
    <property type="evidence" value="ECO:0007669"/>
    <property type="project" value="UniProtKB-UniRule"/>
</dbReference>
<keyword evidence="1 8" id="KW-0436">Ligase</keyword>
<gene>
    <name evidence="8 11" type="primary">tyrS</name>
    <name evidence="11" type="ORF">BUANCORI2928_098</name>
</gene>
<feature type="binding site" evidence="8">
    <location>
        <position position="181"/>
    </location>
    <ligand>
        <name>L-tyrosine</name>
        <dbReference type="ChEBI" id="CHEBI:58315"/>
    </ligand>
</feature>
<dbReference type="InterPro" id="IPR024088">
    <property type="entry name" value="Tyr-tRNA-ligase_bac-type"/>
</dbReference>
<evidence type="ECO:0000256" key="2">
    <source>
        <dbReference type="ARBA" id="ARBA00022741"/>
    </source>
</evidence>
<proteinExistence type="inferred from homology"/>
<dbReference type="Pfam" id="PF22421">
    <property type="entry name" value="SYY_C-terminal"/>
    <property type="match status" value="1"/>
</dbReference>
<keyword evidence="4 9" id="KW-0694">RNA-binding</keyword>
<dbReference type="PROSITE" id="PS50889">
    <property type="entry name" value="S4"/>
    <property type="match status" value="1"/>
</dbReference>
<evidence type="ECO:0000256" key="9">
    <source>
        <dbReference type="PROSITE-ProRule" id="PRU00182"/>
    </source>
</evidence>
<evidence type="ECO:0000313" key="11">
    <source>
        <dbReference type="EMBL" id="CAL4042376.1"/>
    </source>
</evidence>
<evidence type="ECO:0000256" key="4">
    <source>
        <dbReference type="ARBA" id="ARBA00022884"/>
    </source>
</evidence>
<dbReference type="PANTHER" id="PTHR11766:SF0">
    <property type="entry name" value="TYROSINE--TRNA LIGASE, MITOCHONDRIAL"/>
    <property type="match status" value="1"/>
</dbReference>
<organism evidence="11">
    <name type="scientific">Buchnera aphidicola</name>
    <name type="common">Anoecia corni</name>
    <dbReference type="NCBI Taxonomy" id="2994477"/>
    <lineage>
        <taxon>Bacteria</taxon>
        <taxon>Pseudomonadati</taxon>
        <taxon>Pseudomonadota</taxon>
        <taxon>Gammaproteobacteria</taxon>
        <taxon>Enterobacterales</taxon>
        <taxon>Erwiniaceae</taxon>
        <taxon>Buchnera</taxon>
    </lineage>
</organism>
<dbReference type="GO" id="GO:0005829">
    <property type="term" value="C:cytosol"/>
    <property type="evidence" value="ECO:0007669"/>
    <property type="project" value="TreeGrafter"/>
</dbReference>
<dbReference type="InterPro" id="IPR001412">
    <property type="entry name" value="aa-tRNA-synth_I_CS"/>
</dbReference>
<dbReference type="FunFam" id="1.10.240.10:FF:000001">
    <property type="entry name" value="Tyrosine--tRNA ligase"/>
    <property type="match status" value="1"/>
</dbReference>
<dbReference type="CDD" id="cd00805">
    <property type="entry name" value="TyrRS_core"/>
    <property type="match status" value="1"/>
</dbReference>
<evidence type="ECO:0000256" key="8">
    <source>
        <dbReference type="HAMAP-Rule" id="MF_02006"/>
    </source>
</evidence>
<evidence type="ECO:0000256" key="1">
    <source>
        <dbReference type="ARBA" id="ARBA00022598"/>
    </source>
</evidence>
<dbReference type="InterPro" id="IPR036986">
    <property type="entry name" value="S4_RNA-bd_sf"/>
</dbReference>
<evidence type="ECO:0000256" key="6">
    <source>
        <dbReference type="ARBA" id="ARBA00023146"/>
    </source>
</evidence>
<feature type="domain" description="RNA-binding S4" evidence="10">
    <location>
        <begin position="359"/>
        <end position="417"/>
    </location>
</feature>
<keyword evidence="5 8" id="KW-0648">Protein biosynthesis</keyword>
<comment type="similarity">
    <text evidence="8">Belongs to the class-I aminoacyl-tRNA synthetase family. TyrS type 1 subfamily.</text>
</comment>
<feature type="binding site" evidence="8">
    <location>
        <position position="240"/>
    </location>
    <ligand>
        <name>ATP</name>
        <dbReference type="ChEBI" id="CHEBI:30616"/>
    </ligand>
</feature>
<dbReference type="AlphaFoldDB" id="A0AAT9IGI5"/>
<dbReference type="RefSeq" id="WP_367681074.1">
    <property type="nucleotide sequence ID" value="NZ_OZ060371.1"/>
</dbReference>
<name>A0AAT9IGI5_9GAMM</name>
<dbReference type="InterPro" id="IPR024107">
    <property type="entry name" value="Tyr-tRNA-ligase_bac_1"/>
</dbReference>
<dbReference type="GO" id="GO:0003723">
    <property type="term" value="F:RNA binding"/>
    <property type="evidence" value="ECO:0007669"/>
    <property type="project" value="UniProtKB-KW"/>
</dbReference>
<dbReference type="PROSITE" id="PS00178">
    <property type="entry name" value="AA_TRNA_LIGASE_I"/>
    <property type="match status" value="1"/>
</dbReference>
<feature type="short sequence motif" description="'HIGH' region" evidence="8">
    <location>
        <begin position="43"/>
        <end position="52"/>
    </location>
</feature>
<dbReference type="EMBL" id="OZ060371">
    <property type="protein sequence ID" value="CAL4042376.1"/>
    <property type="molecule type" value="Genomic_DNA"/>
</dbReference>
<dbReference type="GO" id="GO:0006437">
    <property type="term" value="P:tyrosyl-tRNA aminoacylation"/>
    <property type="evidence" value="ECO:0007669"/>
    <property type="project" value="UniProtKB-UniRule"/>
</dbReference>
<accession>A0AAT9IGI5</accession>
<dbReference type="InterPro" id="IPR002942">
    <property type="entry name" value="S4_RNA-bd"/>
</dbReference>
<comment type="subcellular location">
    <subcellularLocation>
        <location evidence="8">Cytoplasm</location>
    </subcellularLocation>
</comment>
<feature type="binding site" evidence="8">
    <location>
        <position position="38"/>
    </location>
    <ligand>
        <name>L-tyrosine</name>
        <dbReference type="ChEBI" id="CHEBI:58315"/>
    </ligand>
</feature>
<dbReference type="CDD" id="cd00165">
    <property type="entry name" value="S4"/>
    <property type="match status" value="1"/>
</dbReference>
<dbReference type="InterPro" id="IPR014729">
    <property type="entry name" value="Rossmann-like_a/b/a_fold"/>
</dbReference>